<reference evidence="2 3" key="1">
    <citation type="submission" date="2016-10" db="EMBL/GenBank/DDBJ databases">
        <authorList>
            <person name="de Groot N.N."/>
        </authorList>
    </citation>
    <scope>NUCLEOTIDE SEQUENCE [LARGE SCALE GENOMIC DNA]</scope>
    <source>
        <strain evidence="2 3">CGMCC 1.10457</strain>
    </source>
</reference>
<organism evidence="2 3">
    <name type="scientific">Halomicrobium zhouii</name>
    <dbReference type="NCBI Taxonomy" id="767519"/>
    <lineage>
        <taxon>Archaea</taxon>
        <taxon>Methanobacteriati</taxon>
        <taxon>Methanobacteriota</taxon>
        <taxon>Stenosarchaea group</taxon>
        <taxon>Halobacteria</taxon>
        <taxon>Halobacteriales</taxon>
        <taxon>Haloarculaceae</taxon>
        <taxon>Halomicrobium</taxon>
    </lineage>
</organism>
<evidence type="ECO:0000313" key="2">
    <source>
        <dbReference type="EMBL" id="SFR86933.1"/>
    </source>
</evidence>
<feature type="region of interest" description="Disordered" evidence="1">
    <location>
        <begin position="28"/>
        <end position="80"/>
    </location>
</feature>
<dbReference type="AlphaFoldDB" id="A0A1I6K6R4"/>
<dbReference type="Proteomes" id="UP000199062">
    <property type="component" value="Unassembled WGS sequence"/>
</dbReference>
<accession>A0A1I6K6R4</accession>
<dbReference type="EMBL" id="FOZK01000001">
    <property type="protein sequence ID" value="SFR86933.1"/>
    <property type="molecule type" value="Genomic_DNA"/>
</dbReference>
<dbReference type="STRING" id="767519.SAMN05216559_0284"/>
<evidence type="ECO:0000256" key="1">
    <source>
        <dbReference type="SAM" id="MobiDB-lite"/>
    </source>
</evidence>
<dbReference type="PROSITE" id="PS51257">
    <property type="entry name" value="PROKAR_LIPOPROTEIN"/>
    <property type="match status" value="1"/>
</dbReference>
<feature type="compositionally biased region" description="Basic and acidic residues" evidence="1">
    <location>
        <begin position="65"/>
        <end position="76"/>
    </location>
</feature>
<dbReference type="OrthoDB" id="346436at2157"/>
<feature type="compositionally biased region" description="Polar residues" evidence="1">
    <location>
        <begin position="28"/>
        <end position="44"/>
    </location>
</feature>
<dbReference type="RefSeq" id="WP_089813190.1">
    <property type="nucleotide sequence ID" value="NZ_FOZK01000001.1"/>
</dbReference>
<sequence length="172" mass="18632">MTAKSPLHLIALIALALLTAGCVQSLAGSPTATPTDTPPESVQSPTDTPTDVQTPPPNRTVELPEGPKERPERPETLTEDSVGEFVKTHEYRYAYNGLWYSEHSEVTLDCTLHGVTERDGWFEATVSCSGSSNTGGPAEGTEAVTELIADWSTLTYVYYVDENSLIREGTNE</sequence>
<gene>
    <name evidence="2" type="ORF">SAMN05216559_0284</name>
</gene>
<name>A0A1I6K6R4_9EURY</name>
<evidence type="ECO:0008006" key="4">
    <source>
        <dbReference type="Google" id="ProtNLM"/>
    </source>
</evidence>
<protein>
    <recommendedName>
        <fullName evidence="4">Lipoprotein</fullName>
    </recommendedName>
</protein>
<evidence type="ECO:0000313" key="3">
    <source>
        <dbReference type="Proteomes" id="UP000199062"/>
    </source>
</evidence>
<keyword evidence="3" id="KW-1185">Reference proteome</keyword>
<proteinExistence type="predicted"/>